<comment type="caution">
    <text evidence="1">The sequence shown here is derived from an EMBL/GenBank/DDBJ whole genome shotgun (WGS) entry which is preliminary data.</text>
</comment>
<sequence>MINYLVKLNYLIHLDIKEDIEDYLIENYSGYRKVKHVNYDFSDAEYYYAHISADVDFDSIFDVKIKEVDLKNIEKE</sequence>
<reference evidence="1 2" key="1">
    <citation type="submission" date="2019-07" db="EMBL/GenBank/DDBJ databases">
        <title>Criibacterium bergeronii gen. nov., sp. nov. isolated from human clinical samples.</title>
        <authorList>
            <person name="Maheux A.F."/>
            <person name="Boudreau D.K."/>
            <person name="Berube E."/>
            <person name="Brodeur S."/>
            <person name="Bernard K.A."/>
            <person name="Abed J.Y."/>
            <person name="Ducrey E."/>
            <person name="Guay E.F."/>
            <person name="Raymond F."/>
            <person name="Corbeil J."/>
            <person name="Domingo M.-C."/>
            <person name="Roy P.H."/>
            <person name="Boissinot M."/>
            <person name="Tocheva E.I."/>
            <person name="Omar R.F."/>
        </authorList>
    </citation>
    <scope>NUCLEOTIDE SEQUENCE [LARGE SCALE GENOMIC DNA]</scope>
    <source>
        <strain evidence="1 2">CCRI-24246</strain>
    </source>
</reference>
<organism evidence="1 2">
    <name type="scientific">Criibacterium bergeronii</name>
    <dbReference type="NCBI Taxonomy" id="1871336"/>
    <lineage>
        <taxon>Bacteria</taxon>
        <taxon>Bacillati</taxon>
        <taxon>Bacillota</taxon>
        <taxon>Clostridia</taxon>
        <taxon>Peptostreptococcales</taxon>
        <taxon>Filifactoraceae</taxon>
        <taxon>Criibacterium</taxon>
    </lineage>
</organism>
<proteinExistence type="predicted"/>
<gene>
    <name evidence="1" type="ORF">FL857_11005</name>
</gene>
<dbReference type="RefSeq" id="WP_144398849.1">
    <property type="nucleotide sequence ID" value="NZ_VJXW01000024.1"/>
</dbReference>
<evidence type="ECO:0000313" key="2">
    <source>
        <dbReference type="Proteomes" id="UP000319424"/>
    </source>
</evidence>
<dbReference type="OrthoDB" id="2067926at2"/>
<evidence type="ECO:0000313" key="1">
    <source>
        <dbReference type="EMBL" id="TRW22699.1"/>
    </source>
</evidence>
<protein>
    <submittedName>
        <fullName evidence="1">Uncharacterized protein</fullName>
    </submittedName>
</protein>
<dbReference type="AlphaFoldDB" id="A0A552UWW1"/>
<accession>A0A552UWW1</accession>
<dbReference type="Proteomes" id="UP000319424">
    <property type="component" value="Unassembled WGS sequence"/>
</dbReference>
<dbReference type="EMBL" id="VJXW01000024">
    <property type="protein sequence ID" value="TRW22699.1"/>
    <property type="molecule type" value="Genomic_DNA"/>
</dbReference>
<name>A0A552UWW1_9FIRM</name>